<sequence length="113" mass="13170">IFHKAFFPDSTDEIIEVDSTTKARDFCHRVAARLGLLSIDGFSLFVKLGSKVISVPDTEFFFDFLRQLLEWMRPKNPTIFTLPYQVLFMKKLWINTVPGEDRVADLVFHYPQV</sequence>
<dbReference type="PANTHER" id="PTHR22692">
    <property type="entry name" value="MYOSIN VII, XV"/>
    <property type="match status" value="1"/>
</dbReference>
<dbReference type="PROSITE" id="PS50057">
    <property type="entry name" value="FERM_3"/>
    <property type="match status" value="1"/>
</dbReference>
<organism evidence="4">
    <name type="scientific">Gongylonema pulchrum</name>
    <dbReference type="NCBI Taxonomy" id="637853"/>
    <lineage>
        <taxon>Eukaryota</taxon>
        <taxon>Metazoa</taxon>
        <taxon>Ecdysozoa</taxon>
        <taxon>Nematoda</taxon>
        <taxon>Chromadorea</taxon>
        <taxon>Rhabditida</taxon>
        <taxon>Spirurina</taxon>
        <taxon>Spiruromorpha</taxon>
        <taxon>Spiruroidea</taxon>
        <taxon>Gongylonematidae</taxon>
        <taxon>Gongylonema</taxon>
    </lineage>
</organism>
<gene>
    <name evidence="2" type="ORF">GPUH_LOCUS25782</name>
</gene>
<feature type="domain" description="FERM" evidence="1">
    <location>
        <begin position="1"/>
        <end position="113"/>
    </location>
</feature>
<dbReference type="EMBL" id="UYRT01106852">
    <property type="protein sequence ID" value="VDN44661.1"/>
    <property type="molecule type" value="Genomic_DNA"/>
</dbReference>
<dbReference type="InterPro" id="IPR051567">
    <property type="entry name" value="Unconventional_Myosin_ATPase"/>
</dbReference>
<dbReference type="Pfam" id="PF21989">
    <property type="entry name" value="RA_2"/>
    <property type="match status" value="1"/>
</dbReference>
<evidence type="ECO:0000313" key="2">
    <source>
        <dbReference type="EMBL" id="VDN44661.1"/>
    </source>
</evidence>
<dbReference type="InterPro" id="IPR029071">
    <property type="entry name" value="Ubiquitin-like_domsf"/>
</dbReference>
<dbReference type="WBParaSite" id="GPUH_0002581401-mRNA-1">
    <property type="protein sequence ID" value="GPUH_0002581401-mRNA-1"/>
    <property type="gene ID" value="GPUH_0002581401"/>
</dbReference>
<reference evidence="2 3" key="2">
    <citation type="submission" date="2018-11" db="EMBL/GenBank/DDBJ databases">
        <authorList>
            <consortium name="Pathogen Informatics"/>
        </authorList>
    </citation>
    <scope>NUCLEOTIDE SEQUENCE [LARGE SCALE GENOMIC DNA]</scope>
</reference>
<dbReference type="InterPro" id="IPR000299">
    <property type="entry name" value="FERM_domain"/>
</dbReference>
<dbReference type="PANTHER" id="PTHR22692:SF33">
    <property type="entry name" value="MYOSIN"/>
    <property type="match status" value="1"/>
</dbReference>
<keyword evidence="3" id="KW-1185">Reference proteome</keyword>
<dbReference type="Proteomes" id="UP000271098">
    <property type="component" value="Unassembled WGS sequence"/>
</dbReference>
<dbReference type="SUPFAM" id="SSF54236">
    <property type="entry name" value="Ubiquitin-like"/>
    <property type="match status" value="1"/>
</dbReference>
<evidence type="ECO:0000313" key="4">
    <source>
        <dbReference type="WBParaSite" id="GPUH_0002581401-mRNA-1"/>
    </source>
</evidence>
<reference evidence="4" key="1">
    <citation type="submission" date="2016-06" db="UniProtKB">
        <authorList>
            <consortium name="WormBaseParasite"/>
        </authorList>
    </citation>
    <scope>IDENTIFICATION</scope>
</reference>
<dbReference type="CDD" id="cd17093">
    <property type="entry name" value="FERM2_F1_Myosin-VII"/>
    <property type="match status" value="1"/>
</dbReference>
<proteinExistence type="predicted"/>
<dbReference type="OrthoDB" id="5831457at2759"/>
<dbReference type="Gene3D" id="3.10.20.90">
    <property type="entry name" value="Phosphatidylinositol 3-kinase Catalytic Subunit, Chain A, domain 1"/>
    <property type="match status" value="1"/>
</dbReference>
<name>A0A183EXU3_9BILA</name>
<dbReference type="AlphaFoldDB" id="A0A183EXU3"/>
<accession>A0A183EXU3</accession>
<evidence type="ECO:0000259" key="1">
    <source>
        <dbReference type="PROSITE" id="PS50057"/>
    </source>
</evidence>
<protein>
    <submittedName>
        <fullName evidence="4">FERM domain-containing protein</fullName>
    </submittedName>
</protein>
<evidence type="ECO:0000313" key="3">
    <source>
        <dbReference type="Proteomes" id="UP000271098"/>
    </source>
</evidence>